<reference evidence="2" key="1">
    <citation type="submission" date="2011-12" db="EMBL/GenBank/DDBJ databases">
        <title>The complete genome of chromosome of Sulfobacillus acidophilus DSM 10332.</title>
        <authorList>
            <person name="Lucas S."/>
            <person name="Han J."/>
            <person name="Lapidus A."/>
            <person name="Bruce D."/>
            <person name="Goodwin L."/>
            <person name="Pitluck S."/>
            <person name="Peters L."/>
            <person name="Kyrpides N."/>
            <person name="Mavromatis K."/>
            <person name="Ivanova N."/>
            <person name="Mikhailova N."/>
            <person name="Chertkov O."/>
            <person name="Saunders E."/>
            <person name="Detter J.C."/>
            <person name="Tapia R."/>
            <person name="Han C."/>
            <person name="Land M."/>
            <person name="Hauser L."/>
            <person name="Markowitz V."/>
            <person name="Cheng J.-F."/>
            <person name="Hugenholtz P."/>
            <person name="Woyke T."/>
            <person name="Wu D."/>
            <person name="Pukall R."/>
            <person name="Gehrich-Schroeter G."/>
            <person name="Schneider S."/>
            <person name="Klenk H.-P."/>
            <person name="Eisen J.A."/>
        </authorList>
    </citation>
    <scope>NUCLEOTIDE SEQUENCE [LARGE SCALE GENOMIC DNA]</scope>
    <source>
        <strain evidence="2">ATCC 700253 / DSM 10332 / NAL</strain>
    </source>
</reference>
<dbReference type="PROSITE" id="PS51257">
    <property type="entry name" value="PROKAR_LIPOPROTEIN"/>
    <property type="match status" value="1"/>
</dbReference>
<dbReference type="Proteomes" id="UP000005439">
    <property type="component" value="Chromosome"/>
</dbReference>
<organism evidence="1 2">
    <name type="scientific">Sulfobacillus acidophilus (strain ATCC 700253 / DSM 10332 / NAL)</name>
    <dbReference type="NCBI Taxonomy" id="679936"/>
    <lineage>
        <taxon>Bacteria</taxon>
        <taxon>Bacillati</taxon>
        <taxon>Bacillota</taxon>
        <taxon>Clostridia</taxon>
        <taxon>Eubacteriales</taxon>
        <taxon>Clostridiales Family XVII. Incertae Sedis</taxon>
        <taxon>Sulfobacillus</taxon>
    </lineage>
</organism>
<evidence type="ECO:0000313" key="2">
    <source>
        <dbReference type="Proteomes" id="UP000005439"/>
    </source>
</evidence>
<dbReference type="KEGG" id="sap:Sulac_1724"/>
<dbReference type="AlphaFoldDB" id="G8TZI0"/>
<dbReference type="HOGENOM" id="CLU_1937055_0_0_9"/>
<keyword evidence="2" id="KW-1185">Reference proteome</keyword>
<evidence type="ECO:0000313" key="1">
    <source>
        <dbReference type="EMBL" id="AEW05220.1"/>
    </source>
</evidence>
<dbReference type="EMBL" id="CP003179">
    <property type="protein sequence ID" value="AEW05220.1"/>
    <property type="molecule type" value="Genomic_DNA"/>
</dbReference>
<accession>G8TZI0</accession>
<protein>
    <submittedName>
        <fullName evidence="1">Uncharacterized protein</fullName>
    </submittedName>
</protein>
<gene>
    <name evidence="1" type="ordered locus">Sulac_1724</name>
</gene>
<reference evidence="1 2" key="2">
    <citation type="journal article" date="2012" name="Stand. Genomic Sci.">
        <title>Complete genome sequence of the moderately thermophilic mineral-sulfide-oxidizing firmicute Sulfobacillus acidophilus type strain (NAL(T)).</title>
        <authorList>
            <person name="Anderson I."/>
            <person name="Chertkov O."/>
            <person name="Chen A."/>
            <person name="Saunders E."/>
            <person name="Lapidus A."/>
            <person name="Nolan M."/>
            <person name="Lucas S."/>
            <person name="Hammon N."/>
            <person name="Deshpande S."/>
            <person name="Cheng J.F."/>
            <person name="Han C."/>
            <person name="Tapia R."/>
            <person name="Goodwin L.A."/>
            <person name="Pitluck S."/>
            <person name="Liolios K."/>
            <person name="Pagani I."/>
            <person name="Ivanova N."/>
            <person name="Mikhailova N."/>
            <person name="Pati A."/>
            <person name="Palaniappan K."/>
            <person name="Land M."/>
            <person name="Pan C."/>
            <person name="Rohde M."/>
            <person name="Pukall R."/>
            <person name="Goker M."/>
            <person name="Detter J.C."/>
            <person name="Woyke T."/>
            <person name="Bristow J."/>
            <person name="Eisen J.A."/>
            <person name="Markowitz V."/>
            <person name="Hugenholtz P."/>
            <person name="Kyrpides N.C."/>
            <person name="Klenk H.P."/>
            <person name="Mavromatis K."/>
        </authorList>
    </citation>
    <scope>NUCLEOTIDE SEQUENCE [LARGE SCALE GENOMIC DNA]</scope>
    <source>
        <strain evidence="2">ATCC 700253 / DSM 10332 / NAL</strain>
    </source>
</reference>
<sequence length="130" mass="14447">MNKVPMLVTVLGLTILITACGFHTTSSGSASAGTARVHISQTMHKTNRTYADELWLMQRQPTIIRQTWTKYGCPPVYFAGGSYYFEPPAHPKTDIPDAIYLQALSQAYQPWPVWYDGPIPATPHYNGGCL</sequence>
<name>G8TZI0_SULAD</name>
<dbReference type="STRING" id="679936.Sulac_1724"/>
<proteinExistence type="predicted"/>